<dbReference type="EMBL" id="AOHC02000012">
    <property type="protein sequence ID" value="EMY79319.1"/>
    <property type="molecule type" value="Genomic_DNA"/>
</dbReference>
<sequence length="57" mass="6876">MPHQRFVLRRMETLSCTILEKDFGKTRVKITQPYKKTPNKIEFIINRLRLTIVVLNF</sequence>
<proteinExistence type="predicted"/>
<dbReference type="STRING" id="1218598.LEP1GSC060_2337"/>
<comment type="caution">
    <text evidence="1">The sequence shown here is derived from an EMBL/GenBank/DDBJ whole genome shotgun (WGS) entry which is preliminary data.</text>
</comment>
<keyword evidence="2" id="KW-1185">Reference proteome</keyword>
<dbReference type="AlphaFoldDB" id="N1WQA2"/>
<accession>N1WQA2</accession>
<evidence type="ECO:0000313" key="2">
    <source>
        <dbReference type="Proteomes" id="UP000012313"/>
    </source>
</evidence>
<dbReference type="Proteomes" id="UP000012313">
    <property type="component" value="Unassembled WGS sequence"/>
</dbReference>
<gene>
    <name evidence="1" type="ORF">LEP1GSC060_2337</name>
</gene>
<name>N1WQA2_9LEPT</name>
<organism evidence="1 2">
    <name type="scientific">Leptospira weilii serovar Ranarum str. ICFT</name>
    <dbReference type="NCBI Taxonomy" id="1218598"/>
    <lineage>
        <taxon>Bacteria</taxon>
        <taxon>Pseudomonadati</taxon>
        <taxon>Spirochaetota</taxon>
        <taxon>Spirochaetia</taxon>
        <taxon>Leptospirales</taxon>
        <taxon>Leptospiraceae</taxon>
        <taxon>Leptospira</taxon>
    </lineage>
</organism>
<protein>
    <submittedName>
        <fullName evidence="1">Uncharacterized protein</fullName>
    </submittedName>
</protein>
<reference evidence="1" key="1">
    <citation type="submission" date="2013-03" db="EMBL/GenBank/DDBJ databases">
        <authorList>
            <person name="Harkins D.M."/>
            <person name="Durkin A.S."/>
            <person name="Brinkac L.M."/>
            <person name="Haft D.H."/>
            <person name="Selengut J.D."/>
            <person name="Sanka R."/>
            <person name="DePew J."/>
            <person name="Purushe J."/>
            <person name="Hartskeerl R.A."/>
            <person name="Ahmed A."/>
            <person name="van der Linden H."/>
            <person name="Goris M.G.A."/>
            <person name="Vinetz J.M."/>
            <person name="Sutton G.G."/>
            <person name="Nierman W.C."/>
            <person name="Fouts D.E."/>
        </authorList>
    </citation>
    <scope>NUCLEOTIDE SEQUENCE [LARGE SCALE GENOMIC DNA]</scope>
    <source>
        <strain evidence="1">ICFT</strain>
    </source>
</reference>
<evidence type="ECO:0000313" key="1">
    <source>
        <dbReference type="EMBL" id="EMY79319.1"/>
    </source>
</evidence>